<gene>
    <name evidence="7" type="ORF">WG66_5606</name>
</gene>
<evidence type="ECO:0000256" key="3">
    <source>
        <dbReference type="ARBA" id="ARBA00008479"/>
    </source>
</evidence>
<evidence type="ECO:0000256" key="6">
    <source>
        <dbReference type="SAM" id="MobiDB-lite"/>
    </source>
</evidence>
<organism evidence="7 8">
    <name type="scientific">Moniliophthora roreri</name>
    <name type="common">Frosty pod rot fungus</name>
    <name type="synonym">Monilia roreri</name>
    <dbReference type="NCBI Taxonomy" id="221103"/>
    <lineage>
        <taxon>Eukaryota</taxon>
        <taxon>Fungi</taxon>
        <taxon>Dikarya</taxon>
        <taxon>Basidiomycota</taxon>
        <taxon>Agaricomycotina</taxon>
        <taxon>Agaricomycetes</taxon>
        <taxon>Agaricomycetidae</taxon>
        <taxon>Agaricales</taxon>
        <taxon>Marasmiineae</taxon>
        <taxon>Marasmiaceae</taxon>
        <taxon>Moniliophthora</taxon>
    </lineage>
</organism>
<comment type="similarity">
    <text evidence="3">Belongs to the NOP16 family.</text>
</comment>
<sequence length="209" mass="23508">MANPRQRRKVRSSSYRPVSHSKNAKRNLKKMPPIRAPKVLQEAWNKRKTVRQNYAALGLIHDLNPSASGGAEIIEVDVDQEEYVVAIFIKRLSFIVEISARASGPESSSSRSDVRPNGSRSGDSIPKGYGRIIRDEDGNILRIELAEEEKNLSPAGNKNVDMEQLEPELDEAVKEKWIQDLGANGKRVLLKDNDRKDITGGEFNFQSWI</sequence>
<evidence type="ECO:0000256" key="5">
    <source>
        <dbReference type="ARBA" id="ARBA00023242"/>
    </source>
</evidence>
<name>A0A0W0FZQ4_MONRR</name>
<dbReference type="Pfam" id="PF09420">
    <property type="entry name" value="Nop16"/>
    <property type="match status" value="1"/>
</dbReference>
<dbReference type="Proteomes" id="UP000054988">
    <property type="component" value="Unassembled WGS sequence"/>
</dbReference>
<feature type="region of interest" description="Disordered" evidence="6">
    <location>
        <begin position="1"/>
        <end position="32"/>
    </location>
</feature>
<dbReference type="eggNOG" id="KOG4771">
    <property type="taxonomic scope" value="Eukaryota"/>
</dbReference>
<evidence type="ECO:0000256" key="4">
    <source>
        <dbReference type="ARBA" id="ARBA00015522"/>
    </source>
</evidence>
<proteinExistence type="inferred from homology"/>
<evidence type="ECO:0000313" key="7">
    <source>
        <dbReference type="EMBL" id="KTB41814.1"/>
    </source>
</evidence>
<comment type="caution">
    <text evidence="7">The sequence shown here is derived from an EMBL/GenBank/DDBJ whole genome shotgun (WGS) entry which is preliminary data.</text>
</comment>
<dbReference type="GO" id="GO:0005730">
    <property type="term" value="C:nucleolus"/>
    <property type="evidence" value="ECO:0007669"/>
    <property type="project" value="UniProtKB-SubCell"/>
</dbReference>
<dbReference type="PANTHER" id="PTHR13243">
    <property type="entry name" value="HSPC111 PROTEIN-RELATED"/>
    <property type="match status" value="1"/>
</dbReference>
<accession>A0A0W0FZQ4</accession>
<evidence type="ECO:0000313" key="8">
    <source>
        <dbReference type="Proteomes" id="UP000054988"/>
    </source>
</evidence>
<comment type="subcellular location">
    <subcellularLocation>
        <location evidence="2">Nucleus</location>
        <location evidence="2">Nucleolus</location>
    </subcellularLocation>
</comment>
<evidence type="ECO:0000256" key="1">
    <source>
        <dbReference type="ARBA" id="ARBA00002889"/>
    </source>
</evidence>
<feature type="compositionally biased region" description="Basic residues" evidence="6">
    <location>
        <begin position="1"/>
        <end position="11"/>
    </location>
</feature>
<comment type="function">
    <text evidence="1">Involved in the biogenesis of the 60S ribosomal subunit.</text>
</comment>
<dbReference type="AlphaFoldDB" id="A0A0W0FZQ4"/>
<dbReference type="EMBL" id="LATX01001424">
    <property type="protein sequence ID" value="KTB41814.1"/>
    <property type="molecule type" value="Genomic_DNA"/>
</dbReference>
<feature type="region of interest" description="Disordered" evidence="6">
    <location>
        <begin position="103"/>
        <end position="131"/>
    </location>
</feature>
<dbReference type="InterPro" id="IPR019002">
    <property type="entry name" value="Ribosome_biogenesis_Nop16"/>
</dbReference>
<reference evidence="7 8" key="1">
    <citation type="submission" date="2015-12" db="EMBL/GenBank/DDBJ databases">
        <title>Draft genome sequence of Moniliophthora roreri, the causal agent of frosty pod rot of cacao.</title>
        <authorList>
            <person name="Aime M.C."/>
            <person name="Diaz-Valderrama J.R."/>
            <person name="Kijpornyongpan T."/>
            <person name="Phillips-Mora W."/>
        </authorList>
    </citation>
    <scope>NUCLEOTIDE SEQUENCE [LARGE SCALE GENOMIC DNA]</scope>
    <source>
        <strain evidence="7 8">MCA 2952</strain>
    </source>
</reference>
<protein>
    <recommendedName>
        <fullName evidence="4">Nucleolar protein 16</fullName>
    </recommendedName>
</protein>
<evidence type="ECO:0000256" key="2">
    <source>
        <dbReference type="ARBA" id="ARBA00004604"/>
    </source>
</evidence>
<keyword evidence="5" id="KW-0539">Nucleus</keyword>
<dbReference type="GO" id="GO:0042273">
    <property type="term" value="P:ribosomal large subunit biogenesis"/>
    <property type="evidence" value="ECO:0007669"/>
    <property type="project" value="TreeGrafter"/>
</dbReference>
<dbReference type="PANTHER" id="PTHR13243:SF1">
    <property type="entry name" value="NUCLEOLAR PROTEIN 16"/>
    <property type="match status" value="1"/>
</dbReference>
<feature type="compositionally biased region" description="Low complexity" evidence="6">
    <location>
        <begin position="103"/>
        <end position="119"/>
    </location>
</feature>